<reference evidence="1 2" key="1">
    <citation type="journal article" date="2016" name="Nat. Commun.">
        <title>Thousands of microbial genomes shed light on interconnected biogeochemical processes in an aquifer system.</title>
        <authorList>
            <person name="Anantharaman K."/>
            <person name="Brown C.T."/>
            <person name="Hug L.A."/>
            <person name="Sharon I."/>
            <person name="Castelle C.J."/>
            <person name="Probst A.J."/>
            <person name="Thomas B.C."/>
            <person name="Singh A."/>
            <person name="Wilkins M.J."/>
            <person name="Karaoz U."/>
            <person name="Brodie E.L."/>
            <person name="Williams K.H."/>
            <person name="Hubbard S.S."/>
            <person name="Banfield J.F."/>
        </authorList>
    </citation>
    <scope>NUCLEOTIDE SEQUENCE [LARGE SCALE GENOMIC DNA]</scope>
</reference>
<evidence type="ECO:0000313" key="2">
    <source>
        <dbReference type="Proteomes" id="UP000176493"/>
    </source>
</evidence>
<protein>
    <submittedName>
        <fullName evidence="1">Uncharacterized protein</fullName>
    </submittedName>
</protein>
<name>A0A1G2MFM3_9BACT</name>
<accession>A0A1G2MFM3</accession>
<evidence type="ECO:0000313" key="1">
    <source>
        <dbReference type="EMBL" id="OHA21959.1"/>
    </source>
</evidence>
<organism evidence="1 2">
    <name type="scientific">Candidatus Taylorbacteria bacterium RIFCSPHIGHO2_02_49_25</name>
    <dbReference type="NCBI Taxonomy" id="1802305"/>
    <lineage>
        <taxon>Bacteria</taxon>
        <taxon>Candidatus Tayloriibacteriota</taxon>
    </lineage>
</organism>
<dbReference type="Proteomes" id="UP000176493">
    <property type="component" value="Unassembled WGS sequence"/>
</dbReference>
<dbReference type="AlphaFoldDB" id="A0A1G2MFM3"/>
<comment type="caution">
    <text evidence="1">The sequence shown here is derived from an EMBL/GenBank/DDBJ whole genome shotgun (WGS) entry which is preliminary data.</text>
</comment>
<proteinExistence type="predicted"/>
<sequence length="112" mass="13640">MKFPESFQSNNENVQLWMKETIDLLRSSFHIENLSNNELFIIKKITEDVLDRFDPKLKTDDQYVIDKEIATRFLTEAYGLDTYWIEKQTETKEDMEGFREYIRRIRERSHLI</sequence>
<gene>
    <name evidence="1" type="ORF">A2W52_01425</name>
</gene>
<dbReference type="EMBL" id="MHRJ01000034">
    <property type="protein sequence ID" value="OHA21959.1"/>
    <property type="molecule type" value="Genomic_DNA"/>
</dbReference>